<proteinExistence type="predicted"/>
<evidence type="ECO:0000313" key="2">
    <source>
        <dbReference type="Proteomes" id="UP001596303"/>
    </source>
</evidence>
<name>A0ABW1SC06_9PROT</name>
<comment type="caution">
    <text evidence="1">The sequence shown here is derived from an EMBL/GenBank/DDBJ whole genome shotgun (WGS) entry which is preliminary data.</text>
</comment>
<keyword evidence="2" id="KW-1185">Reference proteome</keyword>
<dbReference type="Proteomes" id="UP001596303">
    <property type="component" value="Unassembled WGS sequence"/>
</dbReference>
<evidence type="ECO:0000313" key="1">
    <source>
        <dbReference type="EMBL" id="MFC6199097.1"/>
    </source>
</evidence>
<reference evidence="2" key="1">
    <citation type="journal article" date="2019" name="Int. J. Syst. Evol. Microbiol.">
        <title>The Global Catalogue of Microorganisms (GCM) 10K type strain sequencing project: providing services to taxonomists for standard genome sequencing and annotation.</title>
        <authorList>
            <consortium name="The Broad Institute Genomics Platform"/>
            <consortium name="The Broad Institute Genome Sequencing Center for Infectious Disease"/>
            <person name="Wu L."/>
            <person name="Ma J."/>
        </authorList>
    </citation>
    <scope>NUCLEOTIDE SEQUENCE [LARGE SCALE GENOMIC DNA]</scope>
    <source>
        <strain evidence="2">CGMCC-1.15741</strain>
    </source>
</reference>
<protein>
    <submittedName>
        <fullName evidence="1">Uncharacterized protein</fullName>
    </submittedName>
</protein>
<gene>
    <name evidence="1" type="ORF">ACFQDM_13495</name>
</gene>
<sequence>MAEVIVLRDIHSKMHVFECPPWRVVKMTSTFDGTSVDLSSGDGIATVRVSETPEDLSIQFTDETLPFPTVQN</sequence>
<organism evidence="1 2">
    <name type="scientific">Ponticaulis profundi</name>
    <dbReference type="NCBI Taxonomy" id="2665222"/>
    <lineage>
        <taxon>Bacteria</taxon>
        <taxon>Pseudomonadati</taxon>
        <taxon>Pseudomonadota</taxon>
        <taxon>Alphaproteobacteria</taxon>
        <taxon>Hyphomonadales</taxon>
        <taxon>Hyphomonadaceae</taxon>
        <taxon>Ponticaulis</taxon>
    </lineage>
</organism>
<dbReference type="RefSeq" id="WP_377379869.1">
    <property type="nucleotide sequence ID" value="NZ_JBHSSW010000022.1"/>
</dbReference>
<accession>A0ABW1SC06</accession>
<dbReference type="EMBL" id="JBHSSW010000022">
    <property type="protein sequence ID" value="MFC6199097.1"/>
    <property type="molecule type" value="Genomic_DNA"/>
</dbReference>